<comment type="caution">
    <text evidence="2">The sequence shown here is derived from an EMBL/GenBank/DDBJ whole genome shotgun (WGS) entry which is preliminary data.</text>
</comment>
<dbReference type="Proteomes" id="UP000197138">
    <property type="component" value="Unassembled WGS sequence"/>
</dbReference>
<evidence type="ECO:0000313" key="3">
    <source>
        <dbReference type="EMBL" id="PKI60669.1"/>
    </source>
</evidence>
<feature type="compositionally biased region" description="Polar residues" evidence="1">
    <location>
        <begin position="1"/>
        <end position="10"/>
    </location>
</feature>
<evidence type="ECO:0000313" key="5">
    <source>
        <dbReference type="Proteomes" id="UP000233551"/>
    </source>
</evidence>
<name>A0A218WVZ1_PUNGR</name>
<dbReference type="EMBL" id="PGOL01001131">
    <property type="protein sequence ID" value="PKI60669.1"/>
    <property type="molecule type" value="Genomic_DNA"/>
</dbReference>
<protein>
    <submittedName>
        <fullName evidence="2">Uncharacterized protein</fullName>
    </submittedName>
</protein>
<evidence type="ECO:0000256" key="1">
    <source>
        <dbReference type="SAM" id="MobiDB-lite"/>
    </source>
</evidence>
<feature type="region of interest" description="Disordered" evidence="1">
    <location>
        <begin position="1"/>
        <end position="67"/>
    </location>
</feature>
<proteinExistence type="predicted"/>
<feature type="compositionally biased region" description="Gly residues" evidence="1">
    <location>
        <begin position="54"/>
        <end position="66"/>
    </location>
</feature>
<feature type="compositionally biased region" description="Pro residues" evidence="1">
    <location>
        <begin position="11"/>
        <end position="25"/>
    </location>
</feature>
<dbReference type="Proteomes" id="UP000233551">
    <property type="component" value="Unassembled WGS sequence"/>
</dbReference>
<reference evidence="2" key="2">
    <citation type="submission" date="2017-06" db="EMBL/GenBank/DDBJ databases">
        <title>The pomegranate genome and the genomics of punicalagin biosynthesis.</title>
        <authorList>
            <person name="Xu C."/>
        </authorList>
    </citation>
    <scope>NUCLEOTIDE SEQUENCE [LARGE SCALE GENOMIC DNA]</scope>
    <source>
        <tissue evidence="2">Fresh leaf</tissue>
    </source>
</reference>
<dbReference type="AlphaFoldDB" id="A0A218WVZ1"/>
<organism evidence="2 4">
    <name type="scientific">Punica granatum</name>
    <name type="common">Pomegranate</name>
    <dbReference type="NCBI Taxonomy" id="22663"/>
    <lineage>
        <taxon>Eukaryota</taxon>
        <taxon>Viridiplantae</taxon>
        <taxon>Streptophyta</taxon>
        <taxon>Embryophyta</taxon>
        <taxon>Tracheophyta</taxon>
        <taxon>Spermatophyta</taxon>
        <taxon>Magnoliopsida</taxon>
        <taxon>eudicotyledons</taxon>
        <taxon>Gunneridae</taxon>
        <taxon>Pentapetalae</taxon>
        <taxon>rosids</taxon>
        <taxon>malvids</taxon>
        <taxon>Myrtales</taxon>
        <taxon>Lythraceae</taxon>
        <taxon>Punica</taxon>
    </lineage>
</organism>
<dbReference type="Gene3D" id="2.60.120.330">
    <property type="entry name" value="B-lactam Antibiotic, Isopenicillin N Synthase, Chain"/>
    <property type="match status" value="1"/>
</dbReference>
<feature type="compositionally biased region" description="Basic and acidic residues" evidence="1">
    <location>
        <begin position="304"/>
        <end position="334"/>
    </location>
</feature>
<gene>
    <name evidence="2" type="ORF">CDL15_Pgr011700</name>
    <name evidence="3" type="ORF">CRG98_018916</name>
</gene>
<reference evidence="4" key="1">
    <citation type="journal article" date="2017" name="Plant J.">
        <title>The pomegranate (Punica granatum L.) genome and the genomics of punicalagin biosynthesis.</title>
        <authorList>
            <person name="Qin G."/>
            <person name="Xu C."/>
            <person name="Ming R."/>
            <person name="Tang H."/>
            <person name="Guyot R."/>
            <person name="Kramer E.M."/>
            <person name="Hu Y."/>
            <person name="Yi X."/>
            <person name="Qi Y."/>
            <person name="Xu X."/>
            <person name="Gao Z."/>
            <person name="Pan H."/>
            <person name="Jian J."/>
            <person name="Tian Y."/>
            <person name="Yue Z."/>
            <person name="Xu Y."/>
        </authorList>
    </citation>
    <scope>NUCLEOTIDE SEQUENCE [LARGE SCALE GENOMIC DNA]</scope>
    <source>
        <strain evidence="4">cv. Dabenzi</strain>
    </source>
</reference>
<keyword evidence="5" id="KW-1185">Reference proteome</keyword>
<feature type="region of interest" description="Disordered" evidence="1">
    <location>
        <begin position="279"/>
        <end position="334"/>
    </location>
</feature>
<dbReference type="InterPro" id="IPR027443">
    <property type="entry name" value="IPNS-like_sf"/>
</dbReference>
<evidence type="ECO:0000313" key="4">
    <source>
        <dbReference type="Proteomes" id="UP000197138"/>
    </source>
</evidence>
<feature type="region of interest" description="Disordered" evidence="1">
    <location>
        <begin position="81"/>
        <end position="108"/>
    </location>
</feature>
<reference evidence="3 5" key="3">
    <citation type="submission" date="2017-11" db="EMBL/GenBank/DDBJ databases">
        <title>De-novo sequencing of pomegranate (Punica granatum L.) genome.</title>
        <authorList>
            <person name="Akparov Z."/>
            <person name="Amiraslanov A."/>
            <person name="Hajiyeva S."/>
            <person name="Abbasov M."/>
            <person name="Kaur K."/>
            <person name="Hamwieh A."/>
            <person name="Solovyev V."/>
            <person name="Salamov A."/>
            <person name="Braich B."/>
            <person name="Kosarev P."/>
            <person name="Mahmoud A."/>
            <person name="Hajiyev E."/>
            <person name="Babayeva S."/>
            <person name="Izzatullayeva V."/>
            <person name="Mammadov A."/>
            <person name="Mammadov A."/>
            <person name="Sharifova S."/>
            <person name="Ojaghi J."/>
            <person name="Eynullazada K."/>
            <person name="Bayramov B."/>
            <person name="Abdulazimova A."/>
            <person name="Shahmuradov I."/>
        </authorList>
    </citation>
    <scope>NUCLEOTIDE SEQUENCE [LARGE SCALE GENOMIC DNA]</scope>
    <source>
        <strain evidence="3">AG2017</strain>
        <strain evidence="5">cv. AG2017</strain>
        <tissue evidence="3">Leaf</tissue>
    </source>
</reference>
<accession>A0A218WVZ1</accession>
<dbReference type="STRING" id="22663.A0A218WVZ1"/>
<sequence>MAINCQNNEQPLPPPTAVARAPPPRGVGTGESSVGRDSGYPNHGLRGVEVKGPSGTGPVMGGGGGMRVELTQQRPNKVNEMEERGANNSIPSGSQRFAPQSNGVGGANPGNVGPVGVMGNDALPSQSGVTNMNPISENGVVNAGCSSRAVAVIVSGFGAGARGGGGTMLFVGDLHWWTTSAELEAELCKYGQANESSSIGMFCCFSSSLKDYISTMRKMACEIPELIADELKIQQRNVLSKLLMDEQSDSAFRLNHYPIFSELNEASINSGGERNLIGFGEHTDPPMTTSSTDHYSPPSRRMRLRELSREVEETRKEEVLEDQRVEPLPSEKMR</sequence>
<feature type="compositionally biased region" description="Polar residues" evidence="1">
    <location>
        <begin position="86"/>
        <end position="101"/>
    </location>
</feature>
<evidence type="ECO:0000313" key="2">
    <source>
        <dbReference type="EMBL" id="OWM76975.1"/>
    </source>
</evidence>
<dbReference type="EMBL" id="MTKT01002940">
    <property type="protein sequence ID" value="OWM76975.1"/>
    <property type="molecule type" value="Genomic_DNA"/>
</dbReference>
<dbReference type="SUPFAM" id="SSF51197">
    <property type="entry name" value="Clavaminate synthase-like"/>
    <property type="match status" value="1"/>
</dbReference>